<dbReference type="Pfam" id="PF13692">
    <property type="entry name" value="Glyco_trans_1_4"/>
    <property type="match status" value="1"/>
</dbReference>
<accession>A0A1G7JQ30</accession>
<dbReference type="Proteomes" id="UP000324020">
    <property type="component" value="Unassembled WGS sequence"/>
</dbReference>
<evidence type="ECO:0000259" key="1">
    <source>
        <dbReference type="Pfam" id="PF13439"/>
    </source>
</evidence>
<dbReference type="EMBL" id="FNBO01000003">
    <property type="protein sequence ID" value="SDF26904.1"/>
    <property type="molecule type" value="Genomic_DNA"/>
</dbReference>
<dbReference type="AlphaFoldDB" id="A0A1G7JQ30"/>
<dbReference type="InterPro" id="IPR028098">
    <property type="entry name" value="Glyco_trans_4-like_N"/>
</dbReference>
<dbReference type="Gene3D" id="3.40.50.2000">
    <property type="entry name" value="Glycogen Phosphorylase B"/>
    <property type="match status" value="2"/>
</dbReference>
<organism evidence="2 3">
    <name type="scientific">Halorubrum xinjiangense</name>
    <dbReference type="NCBI Taxonomy" id="261291"/>
    <lineage>
        <taxon>Archaea</taxon>
        <taxon>Methanobacteriati</taxon>
        <taxon>Methanobacteriota</taxon>
        <taxon>Stenosarchaea group</taxon>
        <taxon>Halobacteria</taxon>
        <taxon>Halobacteriales</taxon>
        <taxon>Haloferacaceae</taxon>
        <taxon>Halorubrum</taxon>
    </lineage>
</organism>
<protein>
    <submittedName>
        <fullName evidence="2">Glycosyl transferases group 1</fullName>
    </submittedName>
</protein>
<evidence type="ECO:0000313" key="3">
    <source>
        <dbReference type="Proteomes" id="UP000324020"/>
    </source>
</evidence>
<name>A0A1G7JQ30_9EURY</name>
<keyword evidence="2" id="KW-0808">Transferase</keyword>
<proteinExistence type="predicted"/>
<dbReference type="PANTHER" id="PTHR12526">
    <property type="entry name" value="GLYCOSYLTRANSFERASE"/>
    <property type="match status" value="1"/>
</dbReference>
<dbReference type="OrthoDB" id="193395at2157"/>
<dbReference type="Pfam" id="PF13439">
    <property type="entry name" value="Glyco_transf_4"/>
    <property type="match status" value="1"/>
</dbReference>
<dbReference type="GO" id="GO:0016740">
    <property type="term" value="F:transferase activity"/>
    <property type="evidence" value="ECO:0007669"/>
    <property type="project" value="UniProtKB-KW"/>
</dbReference>
<dbReference type="RefSeq" id="WP_149797918.1">
    <property type="nucleotide sequence ID" value="NZ_FNBO01000003.1"/>
</dbReference>
<dbReference type="SUPFAM" id="SSF53756">
    <property type="entry name" value="UDP-Glycosyltransferase/glycogen phosphorylase"/>
    <property type="match status" value="1"/>
</dbReference>
<sequence>MHVLNLVTNSQAPFFEQQVAAVCDRGVSTTTVAVAGDRRTTDEETSGRSVLDYGRFYARVLRRATESYDLVHANYGLTAPMALAQPRRPVVLSFWGSDLLGNVGRLSRWCARRADAVIVMSRAMADEVGTDCHVIPHGVDLDLFRPIPRRDAREAVGWERDGRQVLFPYAAKREMKDYPRAERVVEAVRARTDEPVALRTLHGVPHARMPLYLNAADALLLTSKSEGSPNSVKEAMACNLPVVATDVGDVAERLAGVDASHVCRSDEELRDGLIDVLERGEPSTGRAAVESLGLERMGERIRDVYESVI</sequence>
<feature type="domain" description="Glycosyltransferase subfamily 4-like N-terminal" evidence="1">
    <location>
        <begin position="47"/>
        <end position="142"/>
    </location>
</feature>
<reference evidence="2 3" key="1">
    <citation type="submission" date="2016-10" db="EMBL/GenBank/DDBJ databases">
        <authorList>
            <person name="Varghese N."/>
            <person name="Submissions S."/>
        </authorList>
    </citation>
    <scope>NUCLEOTIDE SEQUENCE [LARGE SCALE GENOMIC DNA]</scope>
    <source>
        <strain evidence="2 3">CGMCC 1.3527</strain>
    </source>
</reference>
<keyword evidence="3" id="KW-1185">Reference proteome</keyword>
<gene>
    <name evidence="2" type="ORF">SAMN04488067_10343</name>
</gene>
<evidence type="ECO:0000313" key="2">
    <source>
        <dbReference type="EMBL" id="SDF26904.1"/>
    </source>
</evidence>